<protein>
    <submittedName>
        <fullName evidence="1">Uncharacterized protein</fullName>
    </submittedName>
</protein>
<organism evidence="1 2">
    <name type="scientific">Dreissena polymorpha</name>
    <name type="common">Zebra mussel</name>
    <name type="synonym">Mytilus polymorpha</name>
    <dbReference type="NCBI Taxonomy" id="45954"/>
    <lineage>
        <taxon>Eukaryota</taxon>
        <taxon>Metazoa</taxon>
        <taxon>Spiralia</taxon>
        <taxon>Lophotrochozoa</taxon>
        <taxon>Mollusca</taxon>
        <taxon>Bivalvia</taxon>
        <taxon>Autobranchia</taxon>
        <taxon>Heteroconchia</taxon>
        <taxon>Euheterodonta</taxon>
        <taxon>Imparidentia</taxon>
        <taxon>Neoheterodontei</taxon>
        <taxon>Myida</taxon>
        <taxon>Dreissenoidea</taxon>
        <taxon>Dreissenidae</taxon>
        <taxon>Dreissena</taxon>
    </lineage>
</organism>
<reference evidence="1" key="2">
    <citation type="submission" date="2020-11" db="EMBL/GenBank/DDBJ databases">
        <authorList>
            <person name="McCartney M.A."/>
            <person name="Auch B."/>
            <person name="Kono T."/>
            <person name="Mallez S."/>
            <person name="Becker A."/>
            <person name="Gohl D.M."/>
            <person name="Silverstein K.A.T."/>
            <person name="Koren S."/>
            <person name="Bechman K.B."/>
            <person name="Herman A."/>
            <person name="Abrahante J.E."/>
            <person name="Garbe J."/>
        </authorList>
    </citation>
    <scope>NUCLEOTIDE SEQUENCE</scope>
    <source>
        <strain evidence="1">Duluth1</strain>
        <tissue evidence="1">Whole animal</tissue>
    </source>
</reference>
<gene>
    <name evidence="1" type="ORF">DPMN_160375</name>
</gene>
<sequence length="67" mass="7559">MVDVAGLVHCGMNIFCGVNDTVFKWDMEEDYEFDIDCRLCLMLASLNTEYFAVCPSEKHPSLIPPPS</sequence>
<name>A0A9D4EMQ5_DREPO</name>
<dbReference type="EMBL" id="JAIWYP010000008">
    <property type="protein sequence ID" value="KAH3782461.1"/>
    <property type="molecule type" value="Genomic_DNA"/>
</dbReference>
<comment type="caution">
    <text evidence="1">The sequence shown here is derived from an EMBL/GenBank/DDBJ whole genome shotgun (WGS) entry which is preliminary data.</text>
</comment>
<reference evidence="1" key="1">
    <citation type="journal article" date="2019" name="bioRxiv">
        <title>The Genome of the Zebra Mussel, Dreissena polymorpha: A Resource for Invasive Species Research.</title>
        <authorList>
            <person name="McCartney M.A."/>
            <person name="Auch B."/>
            <person name="Kono T."/>
            <person name="Mallez S."/>
            <person name="Zhang Y."/>
            <person name="Obille A."/>
            <person name="Becker A."/>
            <person name="Abrahante J.E."/>
            <person name="Garbe J."/>
            <person name="Badalamenti J.P."/>
            <person name="Herman A."/>
            <person name="Mangelson H."/>
            <person name="Liachko I."/>
            <person name="Sullivan S."/>
            <person name="Sone E.D."/>
            <person name="Koren S."/>
            <person name="Silverstein K.A.T."/>
            <person name="Beckman K.B."/>
            <person name="Gohl D.M."/>
        </authorList>
    </citation>
    <scope>NUCLEOTIDE SEQUENCE</scope>
    <source>
        <strain evidence="1">Duluth1</strain>
        <tissue evidence="1">Whole animal</tissue>
    </source>
</reference>
<accession>A0A9D4EMQ5</accession>
<dbReference type="AlphaFoldDB" id="A0A9D4EMQ5"/>
<evidence type="ECO:0000313" key="2">
    <source>
        <dbReference type="Proteomes" id="UP000828390"/>
    </source>
</evidence>
<keyword evidence="2" id="KW-1185">Reference proteome</keyword>
<proteinExistence type="predicted"/>
<evidence type="ECO:0000313" key="1">
    <source>
        <dbReference type="EMBL" id="KAH3782461.1"/>
    </source>
</evidence>
<dbReference type="Proteomes" id="UP000828390">
    <property type="component" value="Unassembled WGS sequence"/>
</dbReference>